<evidence type="ECO:0000313" key="2">
    <source>
        <dbReference type="Proteomes" id="UP000606721"/>
    </source>
</evidence>
<comment type="caution">
    <text evidence="1">The sequence shown here is derived from an EMBL/GenBank/DDBJ whole genome shotgun (WGS) entry which is preliminary data.</text>
</comment>
<organism evidence="1 2">
    <name type="scientific">Aphanizomenon flos-aquae FACHB-1040</name>
    <dbReference type="NCBI Taxonomy" id="2692887"/>
    <lineage>
        <taxon>Bacteria</taxon>
        <taxon>Bacillati</taxon>
        <taxon>Cyanobacteriota</taxon>
        <taxon>Cyanophyceae</taxon>
        <taxon>Nostocales</taxon>
        <taxon>Aphanizomenonaceae</taxon>
        <taxon>Aphanizomenon</taxon>
    </lineage>
</organism>
<name>A0ABR8C242_APHFL</name>
<dbReference type="EMBL" id="JACJQT010000051">
    <property type="protein sequence ID" value="MBD2280087.1"/>
    <property type="molecule type" value="Genomic_DNA"/>
</dbReference>
<keyword evidence="2" id="KW-1185">Reference proteome</keyword>
<dbReference type="Proteomes" id="UP000606721">
    <property type="component" value="Unassembled WGS sequence"/>
</dbReference>
<gene>
    <name evidence="1" type="ORF">H6F99_17905</name>
</gene>
<sequence>MGHEQLTNFNGKIYFFCLPRGETEKEDQFQHLLICLAEGFRELGISFVSNINYWQESTEKQKYLFRHDPNITTDDCSIVVFSNNWFNSKYPLPDNLFHAGRKYLTVYLDGNDNDKDYHKLPEYRQFDVILKTHFNQHLNYLDNFYPWSFGLSNRILHELKEIPNFQDKKRQILINFRHWQTGHPVRNLSSSLLMPKISNILQINNTVDKQAEYPTEPYHYLHWLQTGKRHYPSYYNRLKYSTACACFGGFFVTAWPKNSGGLINQNIQRVIKKLRLKSNTILQWDSWRFWESLAAGCVTFHVDFKKYGIALPIMPENWQHYIGVDLDNVQATIDRILENSEILEYIAQEGRSWAIKNYSPVPTALRFLEIVSQKETNISHSLFSHPTANVKY</sequence>
<reference evidence="1 2" key="1">
    <citation type="journal article" date="2020" name="ISME J.">
        <title>Comparative genomics reveals insights into cyanobacterial evolution and habitat adaptation.</title>
        <authorList>
            <person name="Chen M.Y."/>
            <person name="Teng W.K."/>
            <person name="Zhao L."/>
            <person name="Hu C.X."/>
            <person name="Zhou Y.K."/>
            <person name="Han B.P."/>
            <person name="Song L.R."/>
            <person name="Shu W.S."/>
        </authorList>
    </citation>
    <scope>NUCLEOTIDE SEQUENCE [LARGE SCALE GENOMIC DNA]</scope>
    <source>
        <strain evidence="1 2">FACHB-1040</strain>
    </source>
</reference>
<proteinExistence type="predicted"/>
<evidence type="ECO:0000313" key="1">
    <source>
        <dbReference type="EMBL" id="MBD2280087.1"/>
    </source>
</evidence>
<protein>
    <submittedName>
        <fullName evidence="1">Glycosyltransferase family 1 protein</fullName>
    </submittedName>
</protein>
<dbReference type="RefSeq" id="WP_190383769.1">
    <property type="nucleotide sequence ID" value="NZ_JACJQT010000051.1"/>
</dbReference>
<accession>A0ABR8C242</accession>